<dbReference type="InterPro" id="IPR003689">
    <property type="entry name" value="ZIP"/>
</dbReference>
<feature type="transmembrane region" description="Helical" evidence="8">
    <location>
        <begin position="160"/>
        <end position="182"/>
    </location>
</feature>
<evidence type="ECO:0000313" key="10">
    <source>
        <dbReference type="Proteomes" id="UP000422764"/>
    </source>
</evidence>
<sequence>MIEYLSQFNLIWLGILASLCAGLATGVGSIPIFFTRNVSKKLLDILLGIAAGVMLAATSFSLIVPAIEKGGGGVRGSTITLIGILVGGYFIDIIDKYFPDTNLLTNAVDGTEGEENAVDTIAIRASKSLRKTWLFVLAITIHNFPEGLAVGVGFGDGDIANGLSLAIGIGLQNFPEGLAVALPLIREGYTRKKAFLIALGSGLVEPIGGLLGVGLVQISKPILPFAMAFAAGAMLFVIAHEIIPETQSHEGHSKLATHAMLVGFVIMMFLDNTLG</sequence>
<comment type="similarity">
    <text evidence="2">Belongs to the ZIP transporter (TC 2.A.5) family.</text>
</comment>
<comment type="subcellular location">
    <subcellularLocation>
        <location evidence="1">Cell membrane</location>
        <topology evidence="1">Multi-pass membrane protein</topology>
    </subcellularLocation>
</comment>
<dbReference type="PANTHER" id="PTHR11040">
    <property type="entry name" value="ZINC/IRON TRANSPORTER"/>
    <property type="match status" value="1"/>
</dbReference>
<feature type="transmembrane region" description="Helical" evidence="8">
    <location>
        <begin position="133"/>
        <end position="154"/>
    </location>
</feature>
<keyword evidence="5" id="KW-0862">Zinc</keyword>
<feature type="transmembrane region" description="Helical" evidence="8">
    <location>
        <begin position="222"/>
        <end position="243"/>
    </location>
</feature>
<gene>
    <name evidence="9" type="ORF">GOM49_01240</name>
</gene>
<keyword evidence="10" id="KW-1185">Reference proteome</keyword>
<evidence type="ECO:0000256" key="3">
    <source>
        <dbReference type="ARBA" id="ARBA00022475"/>
    </source>
</evidence>
<feature type="transmembrane region" description="Helical" evidence="8">
    <location>
        <begin position="12"/>
        <end position="34"/>
    </location>
</feature>
<protein>
    <submittedName>
        <fullName evidence="9">ZIP family metal transporter</fullName>
    </submittedName>
</protein>
<evidence type="ECO:0000256" key="2">
    <source>
        <dbReference type="ARBA" id="ARBA00006939"/>
    </source>
</evidence>
<name>A0A6I6EZD3_9CLOT</name>
<evidence type="ECO:0000256" key="6">
    <source>
        <dbReference type="ARBA" id="ARBA00022989"/>
    </source>
</evidence>
<dbReference type="EMBL" id="CP046522">
    <property type="protein sequence ID" value="QGU93937.1"/>
    <property type="molecule type" value="Genomic_DNA"/>
</dbReference>
<organism evidence="9 10">
    <name type="scientific">Clostridium bovifaecis</name>
    <dbReference type="NCBI Taxonomy" id="2184719"/>
    <lineage>
        <taxon>Bacteria</taxon>
        <taxon>Bacillati</taxon>
        <taxon>Bacillota</taxon>
        <taxon>Clostridia</taxon>
        <taxon>Eubacteriales</taxon>
        <taxon>Clostridiaceae</taxon>
        <taxon>Clostridium</taxon>
    </lineage>
</organism>
<feature type="transmembrane region" description="Helical" evidence="8">
    <location>
        <begin position="46"/>
        <end position="67"/>
    </location>
</feature>
<evidence type="ECO:0000256" key="4">
    <source>
        <dbReference type="ARBA" id="ARBA00022692"/>
    </source>
</evidence>
<evidence type="ECO:0000256" key="8">
    <source>
        <dbReference type="SAM" id="Phobius"/>
    </source>
</evidence>
<dbReference type="AlphaFoldDB" id="A0A6I6EZD3"/>
<dbReference type="Proteomes" id="UP000422764">
    <property type="component" value="Chromosome"/>
</dbReference>
<evidence type="ECO:0000256" key="7">
    <source>
        <dbReference type="ARBA" id="ARBA00023136"/>
    </source>
</evidence>
<proteinExistence type="inferred from homology"/>
<keyword evidence="4 8" id="KW-0812">Transmembrane</keyword>
<reference evidence="9 10" key="1">
    <citation type="submission" date="2019-12" db="EMBL/GenBank/DDBJ databases">
        <title>Genome sequenceing of Clostridium bovifaecis.</title>
        <authorList>
            <person name="Yao Y."/>
        </authorList>
    </citation>
    <scope>NUCLEOTIDE SEQUENCE [LARGE SCALE GENOMIC DNA]</scope>
    <source>
        <strain evidence="9 10">BXX</strain>
    </source>
</reference>
<dbReference type="PANTHER" id="PTHR11040:SF211">
    <property type="entry name" value="ZINC TRANSPORTER ZIP11"/>
    <property type="match status" value="1"/>
</dbReference>
<feature type="transmembrane region" description="Helical" evidence="8">
    <location>
        <begin position="255"/>
        <end position="274"/>
    </location>
</feature>
<evidence type="ECO:0000313" key="9">
    <source>
        <dbReference type="EMBL" id="QGU93937.1"/>
    </source>
</evidence>
<keyword evidence="3" id="KW-1003">Cell membrane</keyword>
<keyword evidence="7 8" id="KW-0472">Membrane</keyword>
<evidence type="ECO:0000256" key="1">
    <source>
        <dbReference type="ARBA" id="ARBA00004651"/>
    </source>
</evidence>
<feature type="transmembrane region" description="Helical" evidence="8">
    <location>
        <begin position="194"/>
        <end position="216"/>
    </location>
</feature>
<dbReference type="GO" id="GO:0005385">
    <property type="term" value="F:zinc ion transmembrane transporter activity"/>
    <property type="evidence" value="ECO:0007669"/>
    <property type="project" value="TreeGrafter"/>
</dbReference>
<accession>A0A6I6EZD3</accession>
<evidence type="ECO:0000256" key="5">
    <source>
        <dbReference type="ARBA" id="ARBA00022833"/>
    </source>
</evidence>
<dbReference type="Pfam" id="PF02535">
    <property type="entry name" value="Zip"/>
    <property type="match status" value="1"/>
</dbReference>
<feature type="transmembrane region" description="Helical" evidence="8">
    <location>
        <begin position="73"/>
        <end position="91"/>
    </location>
</feature>
<dbReference type="GO" id="GO:0005886">
    <property type="term" value="C:plasma membrane"/>
    <property type="evidence" value="ECO:0007669"/>
    <property type="project" value="UniProtKB-SubCell"/>
</dbReference>
<keyword evidence="6 8" id="KW-1133">Transmembrane helix</keyword>